<dbReference type="STRING" id="357809.Cphy_0915"/>
<proteinExistence type="predicted"/>
<dbReference type="RefSeq" id="WP_012198946.1">
    <property type="nucleotide sequence ID" value="NC_010001.1"/>
</dbReference>
<feature type="transmembrane region" description="Helical" evidence="1">
    <location>
        <begin position="246"/>
        <end position="269"/>
    </location>
</feature>
<feature type="transmembrane region" description="Helical" evidence="1">
    <location>
        <begin position="361"/>
        <end position="382"/>
    </location>
</feature>
<dbReference type="AlphaFoldDB" id="A9KLH1"/>
<feature type="transmembrane region" description="Helical" evidence="1">
    <location>
        <begin position="394"/>
        <end position="415"/>
    </location>
</feature>
<keyword evidence="3" id="KW-1185">Reference proteome</keyword>
<keyword evidence="1" id="KW-0812">Transmembrane</keyword>
<keyword evidence="1" id="KW-0472">Membrane</keyword>
<evidence type="ECO:0000256" key="1">
    <source>
        <dbReference type="SAM" id="Phobius"/>
    </source>
</evidence>
<evidence type="ECO:0000313" key="2">
    <source>
        <dbReference type="EMBL" id="ABX41300.1"/>
    </source>
</evidence>
<dbReference type="eggNOG" id="ENOG502Z7JR">
    <property type="taxonomic scope" value="Bacteria"/>
</dbReference>
<protein>
    <submittedName>
        <fullName evidence="2">Uncharacterized protein</fullName>
    </submittedName>
</protein>
<dbReference type="OrthoDB" id="2060782at2"/>
<gene>
    <name evidence="2" type="ordered locus">Cphy_0915</name>
</gene>
<sequence>MNIKKYEFKKILSSPIFLILILLFIGYNAMLIRDKSHIRNNLNALNEVVHEVGYVITDDMMLEFQRFYETKRNEAFELLAKKGYPSFETMWEFFDYYEYESSNSRLTGEEITFLERVSSIEAYYFLSSDLEFAYEEIDISIMADLDLAKSPYNEKVNQMIRKNYDEFAVRFEELKEQGEHKNLFFHGKTYKMHSFLFKDLIKAMLYEGMILIVLATAFLFHYEFESKTASVTYTTKRGRNLIKDKLCVTLFATVLTTTILLAVTLFIYFSVFDYSGLWNTSINNYFAQEYKMPYLSWWKMSVATYLAASIGVVYLLEIIFCGITFILSTFIRNTYLVFGCFAVMVGGGILLPTLILARWDIVVASVYTPFTLILNTSWWFMLKSGLITNKYYEIVTLVTWSVFVCAIGIVCIKKFKRENMK</sequence>
<feature type="transmembrane region" description="Helical" evidence="1">
    <location>
        <begin position="12"/>
        <end position="32"/>
    </location>
</feature>
<reference evidence="3" key="1">
    <citation type="submission" date="2007-11" db="EMBL/GenBank/DDBJ databases">
        <title>Complete genome sequence of Clostridium phytofermentans ISDg.</title>
        <authorList>
            <person name="Leschine S.B."/>
            <person name="Warnick T.A."/>
            <person name="Blanchard J.L."/>
            <person name="Schnell D.J."/>
            <person name="Petit E.L."/>
            <person name="LaTouf W.G."/>
            <person name="Copeland A."/>
            <person name="Lucas S."/>
            <person name="Lapidus A."/>
            <person name="Barry K."/>
            <person name="Glavina del Rio T."/>
            <person name="Dalin E."/>
            <person name="Tice H."/>
            <person name="Pitluck S."/>
            <person name="Kiss H."/>
            <person name="Brettin T."/>
            <person name="Bruce D."/>
            <person name="Detter J.C."/>
            <person name="Han C."/>
            <person name="Kuske C."/>
            <person name="Schmutz J."/>
            <person name="Larimer F."/>
            <person name="Land M."/>
            <person name="Hauser L."/>
            <person name="Kyrpides N."/>
            <person name="Kim E.A."/>
            <person name="Richardson P."/>
        </authorList>
    </citation>
    <scope>NUCLEOTIDE SEQUENCE [LARGE SCALE GENOMIC DNA]</scope>
    <source>
        <strain evidence="3">ATCC 700394 / DSM 18823 / ISDg</strain>
    </source>
</reference>
<organism evidence="2 3">
    <name type="scientific">Lachnoclostridium phytofermentans (strain ATCC 700394 / DSM 18823 / ISDg)</name>
    <name type="common">Clostridium phytofermentans</name>
    <dbReference type="NCBI Taxonomy" id="357809"/>
    <lineage>
        <taxon>Bacteria</taxon>
        <taxon>Bacillati</taxon>
        <taxon>Bacillota</taxon>
        <taxon>Clostridia</taxon>
        <taxon>Lachnospirales</taxon>
        <taxon>Lachnospiraceae</taxon>
    </lineage>
</organism>
<dbReference type="HOGENOM" id="CLU_053486_0_0_9"/>
<dbReference type="KEGG" id="cpy:Cphy_0915"/>
<dbReference type="EMBL" id="CP000885">
    <property type="protein sequence ID" value="ABX41300.1"/>
    <property type="molecule type" value="Genomic_DNA"/>
</dbReference>
<name>A9KLH1_LACP7</name>
<feature type="transmembrane region" description="Helical" evidence="1">
    <location>
        <begin position="203"/>
        <end position="222"/>
    </location>
</feature>
<keyword evidence="1" id="KW-1133">Transmembrane helix</keyword>
<evidence type="ECO:0000313" key="3">
    <source>
        <dbReference type="Proteomes" id="UP000000370"/>
    </source>
</evidence>
<feature type="transmembrane region" description="Helical" evidence="1">
    <location>
        <begin position="334"/>
        <end position="355"/>
    </location>
</feature>
<feature type="transmembrane region" description="Helical" evidence="1">
    <location>
        <begin position="302"/>
        <end position="327"/>
    </location>
</feature>
<accession>A9KLH1</accession>
<dbReference type="Proteomes" id="UP000000370">
    <property type="component" value="Chromosome"/>
</dbReference>